<reference evidence="3" key="1">
    <citation type="submission" date="2025-08" db="UniProtKB">
        <authorList>
            <consortium name="RefSeq"/>
        </authorList>
    </citation>
    <scope>IDENTIFICATION</scope>
    <source>
        <tissue evidence="3">Tentacle</tissue>
    </source>
</reference>
<dbReference type="AlphaFoldDB" id="A0A6P8HPQ1"/>
<feature type="region of interest" description="Disordered" evidence="1">
    <location>
        <begin position="1"/>
        <end position="21"/>
    </location>
</feature>
<dbReference type="RefSeq" id="XP_031554617.1">
    <property type="nucleotide sequence ID" value="XM_031698757.1"/>
</dbReference>
<proteinExistence type="predicted"/>
<evidence type="ECO:0000313" key="2">
    <source>
        <dbReference type="Proteomes" id="UP000515163"/>
    </source>
</evidence>
<dbReference type="KEGG" id="aten:116291584"/>
<sequence length="152" mass="16984">MDELNNSFPQNYHVCKSPPYDYVEPEQNQKIKQDFRTAEGPESSSMYGSLLGNMPHVYSSLQVPHKTKEGNADGQEKCVDSSMYGSLVEDIPHVYSSLQVPHKTQEGNADGQKKTLESSMYGSLVGNALHVYGSLQEPHETYKHDTFDSPVI</sequence>
<gene>
    <name evidence="3" type="primary">LOC116291584</name>
</gene>
<name>A0A6P8HPQ1_ACTTE</name>
<keyword evidence="2" id="KW-1185">Reference proteome</keyword>
<evidence type="ECO:0000256" key="1">
    <source>
        <dbReference type="SAM" id="MobiDB-lite"/>
    </source>
</evidence>
<feature type="compositionally biased region" description="Polar residues" evidence="1">
    <location>
        <begin position="1"/>
        <end position="10"/>
    </location>
</feature>
<protein>
    <submittedName>
        <fullName evidence="3">Uncharacterized protein LOC116291584</fullName>
    </submittedName>
</protein>
<dbReference type="InParanoid" id="A0A6P8HPQ1"/>
<dbReference type="GeneID" id="116291584"/>
<dbReference type="Proteomes" id="UP000515163">
    <property type="component" value="Unplaced"/>
</dbReference>
<organism evidence="2 3">
    <name type="scientific">Actinia tenebrosa</name>
    <name type="common">Australian red waratah sea anemone</name>
    <dbReference type="NCBI Taxonomy" id="6105"/>
    <lineage>
        <taxon>Eukaryota</taxon>
        <taxon>Metazoa</taxon>
        <taxon>Cnidaria</taxon>
        <taxon>Anthozoa</taxon>
        <taxon>Hexacorallia</taxon>
        <taxon>Actiniaria</taxon>
        <taxon>Actiniidae</taxon>
        <taxon>Actinia</taxon>
    </lineage>
</organism>
<accession>A0A6P8HPQ1</accession>
<evidence type="ECO:0000313" key="3">
    <source>
        <dbReference type="RefSeq" id="XP_031554617.1"/>
    </source>
</evidence>